<evidence type="ECO:0000313" key="9">
    <source>
        <dbReference type="EMBL" id="QDZ18269.1"/>
    </source>
</evidence>
<dbReference type="EMBL" id="CP031034">
    <property type="protein sequence ID" value="QDZ18269.1"/>
    <property type="molecule type" value="Genomic_DNA"/>
</dbReference>
<keyword evidence="3" id="KW-0479">Metal-binding</keyword>
<keyword evidence="9" id="KW-0031">Aminopeptidase</keyword>
<feature type="domain" description="Peptidase M24" evidence="6">
    <location>
        <begin position="494"/>
        <end position="707"/>
    </location>
</feature>
<comment type="similarity">
    <text evidence="2">Belongs to the peptidase M24B family.</text>
</comment>
<dbReference type="CDD" id="cd01085">
    <property type="entry name" value="APP"/>
    <property type="match status" value="1"/>
</dbReference>
<dbReference type="SUPFAM" id="SSF55920">
    <property type="entry name" value="Creatinase/aminopeptidase"/>
    <property type="match status" value="1"/>
</dbReference>
<dbReference type="STRING" id="1764295.A0A5B8MCV8"/>
<keyword evidence="9" id="KW-0645">Protease</keyword>
<keyword evidence="10" id="KW-1185">Reference proteome</keyword>
<evidence type="ECO:0000259" key="8">
    <source>
        <dbReference type="Pfam" id="PF16188"/>
    </source>
</evidence>
<dbReference type="SUPFAM" id="SSF53092">
    <property type="entry name" value="Creatinase/prolidase N-terminal domain"/>
    <property type="match status" value="1"/>
</dbReference>
<protein>
    <submittedName>
        <fullName evidence="9">Creatinase/aminopeptidase</fullName>
    </submittedName>
</protein>
<dbReference type="FunFam" id="3.40.350.10:FF:000003">
    <property type="entry name" value="Xaa-pro aminopeptidase P"/>
    <property type="match status" value="1"/>
</dbReference>
<gene>
    <name evidence="9" type="ORF">A3770_01p07870</name>
</gene>
<dbReference type="Gene3D" id="3.40.350.10">
    <property type="entry name" value="Creatinase/prolidase N-terminal domain"/>
    <property type="match status" value="2"/>
</dbReference>
<evidence type="ECO:0000313" key="10">
    <source>
        <dbReference type="Proteomes" id="UP000316726"/>
    </source>
</evidence>
<dbReference type="Gene3D" id="3.90.230.10">
    <property type="entry name" value="Creatinase/methionine aminopeptidase superfamily"/>
    <property type="match status" value="1"/>
</dbReference>
<evidence type="ECO:0000259" key="7">
    <source>
        <dbReference type="Pfam" id="PF01321"/>
    </source>
</evidence>
<dbReference type="PANTHER" id="PTHR43763:SF6">
    <property type="entry name" value="XAA-PRO AMINOPEPTIDASE 1"/>
    <property type="match status" value="1"/>
</dbReference>
<feature type="domain" description="Creatinase N-terminal" evidence="7">
    <location>
        <begin position="107"/>
        <end position="262"/>
    </location>
</feature>
<dbReference type="Pfam" id="PF16188">
    <property type="entry name" value="Peptidase_M24_C"/>
    <property type="match status" value="1"/>
</dbReference>
<dbReference type="Proteomes" id="UP000316726">
    <property type="component" value="Chromosome 1"/>
</dbReference>
<sequence length="780" mass="85497">MLKSARLHRFKNSGQRAALLSSRTSGRQEQTRKARLACLSGGRGVEPGARARACSWQATGLCSAMTKRRGGDLGDGSKRRSVAKAVGVQKSSGSAGDGAGYDAGTKVDRLRSLLEKGLLSAYIVPTDDPHLCEMPPSAFRRRDYISGFTGSAGTALVTTANAVCSENGNGHASKEKREGGGFALLWTDSRYFLQADMELSETPWKLMKSGMPDVPEPINWLVDNLKPGSRVGIDPMVFTVQTARQFRDQLTSVQCSLIPVEENLVDEVWQGDGRPAFPDGRVRIHPLDYAGDTVSSKLEKVREEMKEEKTGALLVNTLDEVAWLLNIRGADIENSPVVVAYVVVTLEECTLFVDREKLSDEVSLYLKECGVSVQGYGDLKGALKKLCGEDTKFWVDPNQCTSGLYDLLSKSIRERGSGRSNGGASSQVVLKLSDDNGNVYSYNTDTGDITREGGACGDQEIALSDESGYIIEKKSPISMAKAQKNEAEINGLVEAHLRDGVALTQFLEWLEITIVDQGVTPTEYEISEKLLEFRSLQQGFIEPSFATIAGEGENGAIIHYRPEKGSCNTLTDSSMLLLDSGGQFDCGTTDVTRTVHFGEPSDYQKQCYTRVLKGHIALNTLVFPEGIPGFMIDSFARSSLWRGGLDYRHGTGHGVGAGLNVHEGPCGISARYTNTTGICKGMVLSNEPGYYEEGSFGIRIENLVWVSKAETDKEFGDKEYLKFNDLTMVPIQKKLMVRDMLTKEEVQWVNEYHAKVWDSISPRLKSGTTKDWLRHQTTPL</sequence>
<evidence type="ECO:0000256" key="5">
    <source>
        <dbReference type="ARBA" id="ARBA00023211"/>
    </source>
</evidence>
<proteinExistence type="inferred from homology"/>
<evidence type="ECO:0000256" key="3">
    <source>
        <dbReference type="ARBA" id="ARBA00022723"/>
    </source>
</evidence>
<dbReference type="Pfam" id="PF01321">
    <property type="entry name" value="Creatinase_N"/>
    <property type="match status" value="1"/>
</dbReference>
<dbReference type="AlphaFoldDB" id="A0A5B8MCV8"/>
<dbReference type="InterPro" id="IPR033740">
    <property type="entry name" value="Pept_M24B"/>
</dbReference>
<evidence type="ECO:0000256" key="1">
    <source>
        <dbReference type="ARBA" id="ARBA00001936"/>
    </source>
</evidence>
<dbReference type="OrthoDB" id="9995434at2759"/>
<organism evidence="9 10">
    <name type="scientific">Chloropicon primus</name>
    <dbReference type="NCBI Taxonomy" id="1764295"/>
    <lineage>
        <taxon>Eukaryota</taxon>
        <taxon>Viridiplantae</taxon>
        <taxon>Chlorophyta</taxon>
        <taxon>Chloropicophyceae</taxon>
        <taxon>Chloropicales</taxon>
        <taxon>Chloropicaceae</taxon>
        <taxon>Chloropicon</taxon>
    </lineage>
</organism>
<keyword evidence="5" id="KW-0464">Manganese</keyword>
<dbReference type="PANTHER" id="PTHR43763">
    <property type="entry name" value="XAA-PRO AMINOPEPTIDASE 1"/>
    <property type="match status" value="1"/>
</dbReference>
<dbReference type="FunFam" id="3.90.230.10:FF:000007">
    <property type="entry name" value="Xaa-Pro aminopeptidase P"/>
    <property type="match status" value="1"/>
</dbReference>
<reference evidence="9 10" key="1">
    <citation type="submission" date="2018-07" db="EMBL/GenBank/DDBJ databases">
        <title>The complete nuclear genome of the prasinophyte Chloropicon primus (CCMP1205).</title>
        <authorList>
            <person name="Pombert J.-F."/>
            <person name="Otis C."/>
            <person name="Turmel M."/>
            <person name="Lemieux C."/>
        </authorList>
    </citation>
    <scope>NUCLEOTIDE SEQUENCE [LARGE SCALE GENOMIC DNA]</scope>
    <source>
        <strain evidence="9 10">CCMP1205</strain>
    </source>
</reference>
<comment type="cofactor">
    <cofactor evidence="1">
        <name>Mn(2+)</name>
        <dbReference type="ChEBI" id="CHEBI:29035"/>
    </cofactor>
</comment>
<keyword evidence="4" id="KW-0378">Hydrolase</keyword>
<dbReference type="GO" id="GO:0070006">
    <property type="term" value="F:metalloaminopeptidase activity"/>
    <property type="evidence" value="ECO:0007669"/>
    <property type="project" value="InterPro"/>
</dbReference>
<dbReference type="InterPro" id="IPR036005">
    <property type="entry name" value="Creatinase/aminopeptidase-like"/>
</dbReference>
<dbReference type="Pfam" id="PF00557">
    <property type="entry name" value="Peptidase_M24"/>
    <property type="match status" value="1"/>
</dbReference>
<dbReference type="InterPro" id="IPR000587">
    <property type="entry name" value="Creatinase_N"/>
</dbReference>
<dbReference type="InterPro" id="IPR029149">
    <property type="entry name" value="Creatin/AminoP/Spt16_N"/>
</dbReference>
<dbReference type="GO" id="GO:0005737">
    <property type="term" value="C:cytoplasm"/>
    <property type="evidence" value="ECO:0007669"/>
    <property type="project" value="UniProtKB-ARBA"/>
</dbReference>
<dbReference type="Pfam" id="PF16189">
    <property type="entry name" value="Creatinase_N_2"/>
    <property type="match status" value="1"/>
</dbReference>
<evidence type="ECO:0000256" key="4">
    <source>
        <dbReference type="ARBA" id="ARBA00022801"/>
    </source>
</evidence>
<feature type="domain" description="Peptidase M24 C-terminal" evidence="8">
    <location>
        <begin position="719"/>
        <end position="780"/>
    </location>
</feature>
<dbReference type="InterPro" id="IPR032416">
    <property type="entry name" value="Peptidase_M24_C"/>
</dbReference>
<dbReference type="InterPro" id="IPR050422">
    <property type="entry name" value="X-Pro_aminopeptidase_P"/>
</dbReference>
<dbReference type="GO" id="GO:0046872">
    <property type="term" value="F:metal ion binding"/>
    <property type="evidence" value="ECO:0007669"/>
    <property type="project" value="UniProtKB-KW"/>
</dbReference>
<name>A0A5B8MCV8_9CHLO</name>
<evidence type="ECO:0000256" key="2">
    <source>
        <dbReference type="ARBA" id="ARBA00008766"/>
    </source>
</evidence>
<accession>A0A5B8MCV8</accession>
<evidence type="ECO:0000259" key="6">
    <source>
        <dbReference type="Pfam" id="PF00557"/>
    </source>
</evidence>
<dbReference type="InterPro" id="IPR000994">
    <property type="entry name" value="Pept_M24"/>
</dbReference>